<name>K0IMU6_NITGG</name>
<evidence type="ECO:0000313" key="2">
    <source>
        <dbReference type="EMBL" id="AFU58239.1"/>
    </source>
</evidence>
<feature type="domain" description="Transcription regulator PadR N-terminal" evidence="1">
    <location>
        <begin position="2"/>
        <end position="52"/>
    </location>
</feature>
<keyword evidence="3" id="KW-1185">Reference proteome</keyword>
<evidence type="ECO:0000313" key="3">
    <source>
        <dbReference type="Proteomes" id="UP000008037"/>
    </source>
</evidence>
<organism evidence="2 3">
    <name type="scientific">Nitrososphaera gargensis (strain Ga9.2)</name>
    <dbReference type="NCBI Taxonomy" id="1237085"/>
    <lineage>
        <taxon>Archaea</taxon>
        <taxon>Nitrososphaerota</taxon>
        <taxon>Nitrososphaeria</taxon>
        <taxon>Nitrososphaerales</taxon>
        <taxon>Nitrososphaeraceae</taxon>
        <taxon>Nitrososphaera</taxon>
    </lineage>
</organism>
<dbReference type="Gene3D" id="1.10.10.10">
    <property type="entry name" value="Winged helix-like DNA-binding domain superfamily/Winged helix DNA-binding domain"/>
    <property type="match status" value="1"/>
</dbReference>
<dbReference type="InterPro" id="IPR036390">
    <property type="entry name" value="WH_DNA-bd_sf"/>
</dbReference>
<dbReference type="Proteomes" id="UP000008037">
    <property type="component" value="Chromosome"/>
</dbReference>
<sequence length="144" mass="16011">MTGKEIIDKATVQSDGKWKPSPGLIYPLLGRLLDEGLVTEDKDGRYAITKKGLEITSDLESFGSIIQKQIDVMLRVGNVGKFMAMDLIDRVTMIGSALSSNLDAMTQEERNKYREFLQSELKKLDEQQSKDAAAAATKEKVNIE</sequence>
<dbReference type="Pfam" id="PF03551">
    <property type="entry name" value="PadR"/>
    <property type="match status" value="1"/>
</dbReference>
<dbReference type="AlphaFoldDB" id="K0IMU6"/>
<dbReference type="PANTHER" id="PTHR43252:SF5">
    <property type="entry name" value="TRANSCRIPTIONAL REGULATOR, PADR-LIKE FAMILY"/>
    <property type="match status" value="1"/>
</dbReference>
<dbReference type="InterPro" id="IPR005149">
    <property type="entry name" value="Tscrpt_reg_PadR_N"/>
</dbReference>
<reference evidence="2 3" key="1">
    <citation type="journal article" date="2012" name="Environ. Microbiol.">
        <title>The genome of the ammonia-oxidizing Candidatus Nitrososphaera gargensis: insights into metabolic versatility and environmental adaptations.</title>
        <authorList>
            <person name="Spang A."/>
            <person name="Poehlein A."/>
            <person name="Offre P."/>
            <person name="Zumbragel S."/>
            <person name="Haider S."/>
            <person name="Rychlik N."/>
            <person name="Nowka B."/>
            <person name="Schmeisser C."/>
            <person name="Lebedeva E.V."/>
            <person name="Rattei T."/>
            <person name="Bohm C."/>
            <person name="Schmid M."/>
            <person name="Galushko A."/>
            <person name="Hatzenpichler R."/>
            <person name="Weinmaier T."/>
            <person name="Daniel R."/>
            <person name="Schleper C."/>
            <person name="Spieck E."/>
            <person name="Streit W."/>
            <person name="Wagner M."/>
        </authorList>
    </citation>
    <scope>NUCLEOTIDE SEQUENCE [LARGE SCALE GENOMIC DNA]</scope>
    <source>
        <strain evidence="3">Ga9.2</strain>
    </source>
</reference>
<proteinExistence type="predicted"/>
<dbReference type="KEGG" id="nga:Ngar_c13010"/>
<dbReference type="STRING" id="1237085.Ngar_c13010"/>
<evidence type="ECO:0000259" key="1">
    <source>
        <dbReference type="Pfam" id="PF03551"/>
    </source>
</evidence>
<dbReference type="EMBL" id="CP002408">
    <property type="protein sequence ID" value="AFU58239.1"/>
    <property type="molecule type" value="Genomic_DNA"/>
</dbReference>
<dbReference type="PATRIC" id="fig|1237085.11.peg.1248"/>
<gene>
    <name evidence="2" type="ordered locus">Ngar_c13010</name>
</gene>
<dbReference type="HOGENOM" id="CLU_1639891_0_0_2"/>
<dbReference type="BioCyc" id="CNIT1237085:G1324-1299-MONOMER"/>
<protein>
    <recommendedName>
        <fullName evidence="1">Transcription regulator PadR N-terminal domain-containing protein</fullName>
    </recommendedName>
</protein>
<dbReference type="SUPFAM" id="SSF46785">
    <property type="entry name" value="Winged helix' DNA-binding domain"/>
    <property type="match status" value="1"/>
</dbReference>
<dbReference type="PANTHER" id="PTHR43252">
    <property type="entry name" value="TRANSCRIPTIONAL REGULATOR YQJI"/>
    <property type="match status" value="1"/>
</dbReference>
<accession>K0IMU6</accession>
<dbReference type="InParanoid" id="K0IMU6"/>
<dbReference type="InterPro" id="IPR036388">
    <property type="entry name" value="WH-like_DNA-bd_sf"/>
</dbReference>